<accession>A0A420WT91</accession>
<sequence length="196" mass="20249">MSHRAARTAQQGFALLEVLVTLVLLTMGTLGVVGLLLHARQANEQSLAYTRATLLAEGMLERIRANPTAAGLAIYSAPAPISPATTAPPGSDCRTGNCTPAQLAHFDLYDWAQHIASRDTSGQQQDGLPGARGCITIRPADPEPGTMAQATIVLAWQGTGGGRTAAPDEGPVNCASDGLGAGRQFVALTTGYVVDT</sequence>
<feature type="transmembrane region" description="Helical" evidence="1">
    <location>
        <begin position="12"/>
        <end position="37"/>
    </location>
</feature>
<keyword evidence="4" id="KW-1185">Reference proteome</keyword>
<comment type="caution">
    <text evidence="3">The sequence shown here is derived from an EMBL/GenBank/DDBJ whole genome shotgun (WGS) entry which is preliminary data.</text>
</comment>
<dbReference type="EMBL" id="RBIN01000010">
    <property type="protein sequence ID" value="RKQ95844.1"/>
    <property type="molecule type" value="Genomic_DNA"/>
</dbReference>
<dbReference type="Proteomes" id="UP000281975">
    <property type="component" value="Unassembled WGS sequence"/>
</dbReference>
<keyword evidence="1" id="KW-0812">Transmembrane</keyword>
<reference evidence="3 4" key="1">
    <citation type="submission" date="2018-10" db="EMBL/GenBank/DDBJ databases">
        <title>Genomic Encyclopedia of Type Strains, Phase IV (KMG-IV): sequencing the most valuable type-strain genomes for metagenomic binning, comparative biology and taxonomic classification.</title>
        <authorList>
            <person name="Goeker M."/>
        </authorList>
    </citation>
    <scope>NUCLEOTIDE SEQUENCE [LARGE SCALE GENOMIC DNA]</scope>
    <source>
        <strain evidence="3 4">DSM 23229</strain>
    </source>
</reference>
<protein>
    <submittedName>
        <fullName evidence="3">Type IV pilus modification protein PilV</fullName>
    </submittedName>
</protein>
<dbReference type="NCBIfam" id="TIGR02523">
    <property type="entry name" value="type_IV_pilV"/>
    <property type="match status" value="1"/>
</dbReference>
<dbReference type="Pfam" id="PF22150">
    <property type="entry name" value="Tt1218-like"/>
    <property type="match status" value="1"/>
</dbReference>
<name>A0A420WT91_9GAMM</name>
<gene>
    <name evidence="3" type="ORF">C7446_3029</name>
</gene>
<evidence type="ECO:0000313" key="3">
    <source>
        <dbReference type="EMBL" id="RKQ95844.1"/>
    </source>
</evidence>
<keyword evidence="1" id="KW-1133">Transmembrane helix</keyword>
<evidence type="ECO:0000259" key="2">
    <source>
        <dbReference type="Pfam" id="PF22150"/>
    </source>
</evidence>
<dbReference type="InterPro" id="IPR013362">
    <property type="entry name" value="Pilus_4_PilV"/>
</dbReference>
<evidence type="ECO:0000313" key="4">
    <source>
        <dbReference type="Proteomes" id="UP000281975"/>
    </source>
</evidence>
<dbReference type="OrthoDB" id="6194160at2"/>
<feature type="domain" description="Type IV pilin Tt1218-like" evidence="2">
    <location>
        <begin position="37"/>
        <end position="108"/>
    </location>
</feature>
<dbReference type="InterPro" id="IPR012902">
    <property type="entry name" value="N_methyl_site"/>
</dbReference>
<dbReference type="Pfam" id="PF07963">
    <property type="entry name" value="N_methyl"/>
    <property type="match status" value="1"/>
</dbReference>
<dbReference type="AlphaFoldDB" id="A0A420WT91"/>
<dbReference type="RefSeq" id="WP_121173927.1">
    <property type="nucleotide sequence ID" value="NZ_RBIN01000010.1"/>
</dbReference>
<dbReference type="NCBIfam" id="TIGR02532">
    <property type="entry name" value="IV_pilin_GFxxxE"/>
    <property type="match status" value="1"/>
</dbReference>
<proteinExistence type="predicted"/>
<keyword evidence="1" id="KW-0472">Membrane</keyword>
<organism evidence="3 4">
    <name type="scientific">Kushneria sinocarnis</name>
    <dbReference type="NCBI Taxonomy" id="595502"/>
    <lineage>
        <taxon>Bacteria</taxon>
        <taxon>Pseudomonadati</taxon>
        <taxon>Pseudomonadota</taxon>
        <taxon>Gammaproteobacteria</taxon>
        <taxon>Oceanospirillales</taxon>
        <taxon>Halomonadaceae</taxon>
        <taxon>Kushneria</taxon>
    </lineage>
</organism>
<evidence type="ECO:0000256" key="1">
    <source>
        <dbReference type="SAM" id="Phobius"/>
    </source>
</evidence>
<dbReference type="InterPro" id="IPR054402">
    <property type="entry name" value="Tt1218-like_dom"/>
</dbReference>